<reference evidence="1" key="1">
    <citation type="submission" date="2018-05" db="EMBL/GenBank/DDBJ databases">
        <authorList>
            <person name="Lanie J.A."/>
            <person name="Ng W.-L."/>
            <person name="Kazmierczak K.M."/>
            <person name="Andrzejewski T.M."/>
            <person name="Davidsen T.M."/>
            <person name="Wayne K.J."/>
            <person name="Tettelin H."/>
            <person name="Glass J.I."/>
            <person name="Rusch D."/>
            <person name="Podicherti R."/>
            <person name="Tsui H.-C.T."/>
            <person name="Winkler M.E."/>
        </authorList>
    </citation>
    <scope>NUCLEOTIDE SEQUENCE</scope>
</reference>
<name>A0A381V5H0_9ZZZZ</name>
<organism evidence="1">
    <name type="scientific">marine metagenome</name>
    <dbReference type="NCBI Taxonomy" id="408172"/>
    <lineage>
        <taxon>unclassified sequences</taxon>
        <taxon>metagenomes</taxon>
        <taxon>ecological metagenomes</taxon>
    </lineage>
</organism>
<feature type="non-terminal residue" evidence="1">
    <location>
        <position position="51"/>
    </location>
</feature>
<sequence>VSGHLLRWLDAEHAEHRWGYVPEGSIPQEHAGLGIWTDEDHWHGDGGVSCV</sequence>
<gene>
    <name evidence="1" type="ORF">METZ01_LOCUS88493</name>
</gene>
<accession>A0A381V5H0</accession>
<dbReference type="EMBL" id="UINC01007913">
    <property type="protein sequence ID" value="SVA35639.1"/>
    <property type="molecule type" value="Genomic_DNA"/>
</dbReference>
<feature type="non-terminal residue" evidence="1">
    <location>
        <position position="1"/>
    </location>
</feature>
<evidence type="ECO:0000313" key="1">
    <source>
        <dbReference type="EMBL" id="SVA35639.1"/>
    </source>
</evidence>
<dbReference type="AlphaFoldDB" id="A0A381V5H0"/>
<protein>
    <submittedName>
        <fullName evidence="1">Uncharacterized protein</fullName>
    </submittedName>
</protein>
<proteinExistence type="predicted"/>